<dbReference type="GO" id="GO:0007099">
    <property type="term" value="P:centriole replication"/>
    <property type="evidence" value="ECO:0007669"/>
    <property type="project" value="TreeGrafter"/>
</dbReference>
<dbReference type="GO" id="GO:0036064">
    <property type="term" value="C:ciliary basal body"/>
    <property type="evidence" value="ECO:0007669"/>
    <property type="project" value="InterPro"/>
</dbReference>
<feature type="compositionally biased region" description="Low complexity" evidence="1">
    <location>
        <begin position="362"/>
        <end position="371"/>
    </location>
</feature>
<feature type="compositionally biased region" description="Low complexity" evidence="1">
    <location>
        <begin position="1296"/>
        <end position="1308"/>
    </location>
</feature>
<dbReference type="PANTHER" id="PTHR31691">
    <property type="entry name" value="ROTATIN"/>
    <property type="match status" value="1"/>
</dbReference>
<dbReference type="GO" id="GO:0005814">
    <property type="term" value="C:centriole"/>
    <property type="evidence" value="ECO:0007669"/>
    <property type="project" value="TreeGrafter"/>
</dbReference>
<feature type="region of interest" description="Disordered" evidence="1">
    <location>
        <begin position="351"/>
        <end position="399"/>
    </location>
</feature>
<dbReference type="Proteomes" id="UP000515158">
    <property type="component" value="Unplaced"/>
</dbReference>
<dbReference type="GO" id="GO:0010457">
    <property type="term" value="P:centriole-centriole cohesion"/>
    <property type="evidence" value="ECO:0007669"/>
    <property type="project" value="TreeGrafter"/>
</dbReference>
<dbReference type="InParanoid" id="A0A6P8XVV3"/>
<name>A0A6P8XVV3_THRPL</name>
<dbReference type="GO" id="GO:0032053">
    <property type="term" value="P:ciliary basal body organization"/>
    <property type="evidence" value="ECO:0007669"/>
    <property type="project" value="TreeGrafter"/>
</dbReference>
<dbReference type="PANTHER" id="PTHR31691:SF1">
    <property type="entry name" value="ROTATIN"/>
    <property type="match status" value="1"/>
</dbReference>
<feature type="domain" description="Rotatin N-terminal" evidence="2">
    <location>
        <begin position="20"/>
        <end position="109"/>
    </location>
</feature>
<dbReference type="InterPro" id="IPR011989">
    <property type="entry name" value="ARM-like"/>
</dbReference>
<dbReference type="RefSeq" id="XP_034231118.1">
    <property type="nucleotide sequence ID" value="XM_034375227.1"/>
</dbReference>
<dbReference type="Gene3D" id="1.25.10.10">
    <property type="entry name" value="Leucine-rich Repeat Variant"/>
    <property type="match status" value="2"/>
</dbReference>
<keyword evidence="3" id="KW-1185">Reference proteome</keyword>
<dbReference type="SUPFAM" id="SSF48371">
    <property type="entry name" value="ARM repeat"/>
    <property type="match status" value="1"/>
</dbReference>
<feature type="region of interest" description="Disordered" evidence="1">
    <location>
        <begin position="1266"/>
        <end position="1310"/>
    </location>
</feature>
<dbReference type="InterPro" id="IPR016024">
    <property type="entry name" value="ARM-type_fold"/>
</dbReference>
<dbReference type="Pfam" id="PF14726">
    <property type="entry name" value="RTTN_N"/>
    <property type="match status" value="1"/>
</dbReference>
<dbReference type="InterPro" id="IPR030791">
    <property type="entry name" value="Rotatin"/>
</dbReference>
<evidence type="ECO:0000259" key="2">
    <source>
        <dbReference type="Pfam" id="PF14726"/>
    </source>
</evidence>
<reference evidence="4" key="1">
    <citation type="submission" date="2025-08" db="UniProtKB">
        <authorList>
            <consortium name="RefSeq"/>
        </authorList>
    </citation>
    <scope>IDENTIFICATION</scope>
    <source>
        <tissue evidence="4">Total insect</tissue>
    </source>
</reference>
<dbReference type="GO" id="GO:0005813">
    <property type="term" value="C:centrosome"/>
    <property type="evidence" value="ECO:0007669"/>
    <property type="project" value="InterPro"/>
</dbReference>
<proteinExistence type="predicted"/>
<evidence type="ECO:0000313" key="3">
    <source>
        <dbReference type="Proteomes" id="UP000515158"/>
    </source>
</evidence>
<protein>
    <submittedName>
        <fullName evidence="4">Rotatin</fullName>
    </submittedName>
</protein>
<dbReference type="OrthoDB" id="428850at2759"/>
<organism evidence="4">
    <name type="scientific">Thrips palmi</name>
    <name type="common">Melon thrips</name>
    <dbReference type="NCBI Taxonomy" id="161013"/>
    <lineage>
        <taxon>Eukaryota</taxon>
        <taxon>Metazoa</taxon>
        <taxon>Ecdysozoa</taxon>
        <taxon>Arthropoda</taxon>
        <taxon>Hexapoda</taxon>
        <taxon>Insecta</taxon>
        <taxon>Pterygota</taxon>
        <taxon>Neoptera</taxon>
        <taxon>Paraneoptera</taxon>
        <taxon>Thysanoptera</taxon>
        <taxon>Terebrantia</taxon>
        <taxon>Thripoidea</taxon>
        <taxon>Thripidae</taxon>
        <taxon>Thrips</taxon>
    </lineage>
</organism>
<accession>A0A6P8XVV3</accession>
<dbReference type="FunCoup" id="A0A6P8XVV3">
    <property type="interactions" value="1"/>
</dbReference>
<gene>
    <name evidence="4" type="primary">LOC117639501</name>
</gene>
<dbReference type="GeneID" id="117639501"/>
<evidence type="ECO:0000313" key="4">
    <source>
        <dbReference type="RefSeq" id="XP_034231118.1"/>
    </source>
</evidence>
<sequence length="2271" mass="252019">MTDPAILSALCQKLGHGLEEVRVRALDSILCKLDRGFLEIADLIRSKDFIVKLLEWFGLQPCPAQERVLALILKLLKHEGSDHLVAQIGAQRFLLALNAIRESLPSDLCPLLDDIAGLVNRSQVKELPERGSNMDQQPSKKLSEGDFVTGSGSSAGIGFLDASLQEALQVNLGPSDDSVEQILHLRDQDHLEAPLSSSVLKHILLPWQPLVSTDRHVLIAVEGSLGNTLDRVQLLNTCSFLTDVMMRDFPAEIFLQRPSIVMTFMRLLKSSFMSGDDYLSRMIISCLLTLTNALLSRLRYYQDPNMANQKQESFLHHEDDNGSQTSAESFLSNFADQTDVEALKRVPEWNDYVHKPSDPQTSSHASSRSQSFPEGNGSMGRSHYSEAQVPSDSSASEESSMLRLHQCSLPQFSLISMRYVIPHVDTQSESTTLLYKLSCLLTNCVTPQIWLAPASDMVATDIATHLFEMLEKLGETLLIDRSQTASRLTHLQLLAVTRYLLQSLVPLEIADRCLPRQMKQALCVTLLDGSLHAFFPSLHSDLRQYTQTFKNVRDVDSVKLFESTLSVAESLSSAAKLLTLEDLSDGSKVVLNTECALVSLAFHQDYRFIPLVLDTCAKNYHRWHLTESENSTLSCILLKLLSHADIIVKRATYSHLHRLVLESLSVQHPHQSPAESLAFLLFNTPLLLEITTHGIANADDLVQNYAEDIILHALKGRFLLGTAHWTQFLSSLEPVLPLLQCWSDKPTALGRSIITMLNPDVGSQMSLGSNELLKGNLRLLFSKDDFVRGEALSRLIWLLTKEEDAFNKLPHIATLHNCASDRICLVEKAVDVFHNIPDEVFYQESSLIQVFEIVESSDLEPRMLLSAVTQLAAMLEDPRHHETFLSRAGLSLSIEYLHAAVFDKRFEVYPEVVVPVISILRSLSLHNSITRHQLSKNIAIFYSVLRGLIMFPSDMRLRLNASQLLAVLLYNDVIISAAPRSLPDGFVIRGLSVPHLIESRMNLPIVCTTHWRTSHYTEPLMTDVLLRNEECRAFLATAWNLSYFKSDQSPLLWTGKSLPPQVPVAQKNFSSSLSLNKKNLQSLQASAILNVCQKQLVCIQEASTHSDVTNSLDILKSVLALYNMIKETHSVVVKSSSDVLYFKKLYKDLSWRQTFRRFLMAAPASVEDQALLVQILQFLRAHVSNSASLGINDKEGRWLSKLLQHPSQPLPNLFHTVAHTGYAGDNEMPQALSHLPKWKDLCKQLLKVITECSNFEYYPSDHINSALEAPNKNSETLEGNKENRGSAQKSKKNKSSKSGPGSKRNSGAELERAEEWVEEVVSSVADEKQSSQNRSWTHVIQNIVSCLKSSDTQHFYNLAYLNWLLWALTHLTSKKGWSTDLRRSELKSHFSEVLGVLVELVQAFHLECGKGGSSYMGLSITRASILCLNHLLDEMQQYQDLKWEDFWHRATRKEFKTAFYVPWLPSLFQSREPVVRAAALQLAAGVALSPQGCENVMNMLVDHPDIWMTPLCILLDRNEASAVREQAANLLTHLARCRVDSKSCGDNALEDAAFEVLLQRISEESFLGEIWAMLDSLCLATCWEPSHNLSGDVGVGLMHWSVSENDTESRNFAHLPGNQYILVNNKSSSDHDFNPVPSTPALIKSLCSFLSAIGDMNHDTLNTFAKAGLSTQLLRCVGTVPPLDSENKRAVHLYCDTLRMYASVCHLVSQCISCNIVSCHYILQQPHTFHKLLMLLDPTLFHLEPPAMLSLRNNLWTEVLWLISTLIATSSESGACREQDGHSVLHSLLIRSRGEPLASVLTIALSGSMLTELQRAGMACVQSLLSHPASVAGQPFAVLLDDVDADFNSSLVVVQQANLDDSIGASLSRSLLALYDVHSLQMGSVDKPHPGSSDWQSQRAAVAGALSAVLEASVTAKAVALKQGLVELLCAQLGAIQSHLVLEPGETMKRLATKKKVCPVLQDLDLLLGLLNSLTIQNVPAKELASDVGVTDTIHKLWMWCQSLPNLLLTVLRFLATLTSGCTAACHSLVLTTCVPGLGLRRTPSSQSLLHTLVALVLQETEAASGSHDLTILTIASSVLGNACFVPECRTAITKGNLLRGIRLLHTSLSKKSKQKRHVETIWLKLLLQLSAHQEGQVILPKVPDFLEYLLQLSQGQNKNNKLALLILRNIAFSPINRPRMLGSGEFLLLINKKLREGDTDEQVAAAASLWALVANNQKGKLTAKCVGADVHILDSLRQLAVCQKPGADFVAQLMNCVLKILRHEPGNKLS</sequence>
<evidence type="ECO:0000256" key="1">
    <source>
        <dbReference type="SAM" id="MobiDB-lite"/>
    </source>
</evidence>
<dbReference type="CTD" id="36341"/>
<dbReference type="KEGG" id="tpal:117639501"/>
<dbReference type="InterPro" id="IPR029249">
    <property type="entry name" value="Rotatin_N"/>
</dbReference>